<protein>
    <submittedName>
        <fullName evidence="2">Lactate utilization protein</fullName>
    </submittedName>
</protein>
<sequence length="212" mass="23338">MDPNRRKRNEMAAQRVIKGLESRNIEGYYAESKEEALKKALELIPEGSSVGWGGSMSIKEMGLLDAVCSGNYTVYNRDICKTPEEKRKTQLQIFDSDYFLCSTNAITEDGVLVNVDGTANRVACISWGPANVVMIVGMNKLVKSVEDAVSRARHEAAPINAQRFGLDTPCSKTGVCANCKSPDTVCCQVLVTRYSKEKGRIKVILVNDEMGF</sequence>
<dbReference type="InterPro" id="IPR009501">
    <property type="entry name" value="UCP020269"/>
</dbReference>
<dbReference type="InterPro" id="IPR003741">
    <property type="entry name" value="LUD_dom"/>
</dbReference>
<evidence type="ECO:0000313" key="2">
    <source>
        <dbReference type="EMBL" id="HJF93638.1"/>
    </source>
</evidence>
<dbReference type="EMBL" id="DYVY01000045">
    <property type="protein sequence ID" value="HJF93638.1"/>
    <property type="molecule type" value="Genomic_DNA"/>
</dbReference>
<organism evidence="2 3">
    <name type="scientific">Lachnoclostridium phocaeense</name>
    <dbReference type="NCBI Taxonomy" id="1871021"/>
    <lineage>
        <taxon>Bacteria</taxon>
        <taxon>Bacillati</taxon>
        <taxon>Bacillota</taxon>
        <taxon>Clostridia</taxon>
        <taxon>Lachnospirales</taxon>
        <taxon>Lachnospiraceae</taxon>
    </lineage>
</organism>
<evidence type="ECO:0000259" key="1">
    <source>
        <dbReference type="Pfam" id="PF02589"/>
    </source>
</evidence>
<dbReference type="AlphaFoldDB" id="A0A921LDX4"/>
<comment type="caution">
    <text evidence="2">The sequence shown here is derived from an EMBL/GenBank/DDBJ whole genome shotgun (WGS) entry which is preliminary data.</text>
</comment>
<accession>A0A921LDX4</accession>
<reference evidence="2" key="2">
    <citation type="submission" date="2021-09" db="EMBL/GenBank/DDBJ databases">
        <authorList>
            <person name="Gilroy R."/>
        </authorList>
    </citation>
    <scope>NUCLEOTIDE SEQUENCE</scope>
    <source>
        <strain evidence="2">ChiSjej5B23-16112</strain>
    </source>
</reference>
<dbReference type="Pfam" id="PF02589">
    <property type="entry name" value="LUD_dom"/>
    <property type="match status" value="1"/>
</dbReference>
<dbReference type="PANTHER" id="PTHR36179:SF2">
    <property type="entry name" value="LUD DOMAIN-CONTAINING PROTEIN"/>
    <property type="match status" value="1"/>
</dbReference>
<gene>
    <name evidence="2" type="ORF">K8V82_02470</name>
</gene>
<reference evidence="2" key="1">
    <citation type="journal article" date="2021" name="PeerJ">
        <title>Extensive microbial diversity within the chicken gut microbiome revealed by metagenomics and culture.</title>
        <authorList>
            <person name="Gilroy R."/>
            <person name="Ravi A."/>
            <person name="Getino M."/>
            <person name="Pursley I."/>
            <person name="Horton D.L."/>
            <person name="Alikhan N.F."/>
            <person name="Baker D."/>
            <person name="Gharbi K."/>
            <person name="Hall N."/>
            <person name="Watson M."/>
            <person name="Adriaenssens E.M."/>
            <person name="Foster-Nyarko E."/>
            <person name="Jarju S."/>
            <person name="Secka A."/>
            <person name="Antonio M."/>
            <person name="Oren A."/>
            <person name="Chaudhuri R.R."/>
            <person name="La Ragione R."/>
            <person name="Hildebrand F."/>
            <person name="Pallen M.J."/>
        </authorList>
    </citation>
    <scope>NUCLEOTIDE SEQUENCE</scope>
    <source>
        <strain evidence="2">ChiSjej5B23-16112</strain>
    </source>
</reference>
<evidence type="ECO:0000313" key="3">
    <source>
        <dbReference type="Proteomes" id="UP000769156"/>
    </source>
</evidence>
<feature type="domain" description="LUD" evidence="1">
    <location>
        <begin position="14"/>
        <end position="206"/>
    </location>
</feature>
<name>A0A921LDX4_9FIRM</name>
<dbReference type="Proteomes" id="UP000769156">
    <property type="component" value="Unassembled WGS sequence"/>
</dbReference>
<dbReference type="PIRSF" id="PIRSF020269">
    <property type="entry name" value="DUF1121"/>
    <property type="match status" value="1"/>
</dbReference>
<proteinExistence type="predicted"/>
<dbReference type="PANTHER" id="PTHR36179">
    <property type="entry name" value="LUD_DOM DOMAIN-CONTAINING PROTEIN"/>
    <property type="match status" value="1"/>
</dbReference>